<name>A0A2K1P5M3_9BACT</name>
<evidence type="ECO:0000256" key="1">
    <source>
        <dbReference type="ARBA" id="ARBA00010574"/>
    </source>
</evidence>
<organism evidence="3 4">
    <name type="scientific">Petrotoga olearia DSM 13574</name>
    <dbReference type="NCBI Taxonomy" id="1122955"/>
    <lineage>
        <taxon>Bacteria</taxon>
        <taxon>Thermotogati</taxon>
        <taxon>Thermotogota</taxon>
        <taxon>Thermotogae</taxon>
        <taxon>Petrotogales</taxon>
        <taxon>Petrotogaceae</taxon>
        <taxon>Petrotoga</taxon>
    </lineage>
</organism>
<dbReference type="PANTHER" id="PTHR21043:SF0">
    <property type="entry name" value="MITOCHONDRIAL ASSEMBLY OF RIBOSOMAL LARGE SUBUNIT PROTEIN 1"/>
    <property type="match status" value="1"/>
</dbReference>
<dbReference type="InterPro" id="IPR004394">
    <property type="entry name" value="Iojap/RsfS/C7orf30"/>
</dbReference>
<accession>A0A2K1P5M3</accession>
<evidence type="ECO:0000256" key="2">
    <source>
        <dbReference type="HAMAP-Rule" id="MF_01477"/>
    </source>
</evidence>
<sequence>MLKTDVLNSVKELVELLEEKDGENIVVLDMEDSELMVDYFVIVTGNSEPHRAALRDQVVRYLKDEDIPITFYDKGQSSDWMIIDAGIFIVHIFSEESREFYDLEGLWGEQNRTVI</sequence>
<comment type="caution">
    <text evidence="3">The sequence shown here is derived from an EMBL/GenBank/DDBJ whole genome shotgun (WGS) entry which is preliminary data.</text>
</comment>
<evidence type="ECO:0000313" key="4">
    <source>
        <dbReference type="Proteomes" id="UP000236434"/>
    </source>
</evidence>
<evidence type="ECO:0000313" key="3">
    <source>
        <dbReference type="EMBL" id="PNR98081.1"/>
    </source>
</evidence>
<reference evidence="3 4" key="1">
    <citation type="submission" date="2013-12" db="EMBL/GenBank/DDBJ databases">
        <title>Comparative genomics of Petrotoga isolates.</title>
        <authorList>
            <person name="Nesbo C.L."/>
            <person name="Charchuk R."/>
            <person name="Chow K."/>
        </authorList>
    </citation>
    <scope>NUCLEOTIDE SEQUENCE [LARGE SCALE GENOMIC DNA]</scope>
    <source>
        <strain evidence="3 4">DSM 13574</strain>
    </source>
</reference>
<dbReference type="GO" id="GO:0005737">
    <property type="term" value="C:cytoplasm"/>
    <property type="evidence" value="ECO:0007669"/>
    <property type="project" value="UniProtKB-SubCell"/>
</dbReference>
<comment type="function">
    <text evidence="2">Functions as a ribosomal silencing factor. Interacts with ribosomal protein uL14 (rplN), blocking formation of intersubunit bridge B8. Prevents association of the 30S and 50S ribosomal subunits and the formation of functional ribosomes, thus repressing translation.</text>
</comment>
<keyword evidence="2" id="KW-0963">Cytoplasm</keyword>
<dbReference type="RefSeq" id="WP_103066306.1">
    <property type="nucleotide sequence ID" value="NZ_AZRL01000003.1"/>
</dbReference>
<protein>
    <recommendedName>
        <fullName evidence="2">Ribosomal silencing factor RsfS</fullName>
    </recommendedName>
</protein>
<comment type="similarity">
    <text evidence="1 2">Belongs to the Iojap/RsfS family.</text>
</comment>
<gene>
    <name evidence="2" type="primary">rsfS</name>
    <name evidence="3" type="ORF">X929_01660</name>
</gene>
<keyword evidence="2" id="KW-0810">Translation regulation</keyword>
<dbReference type="AlphaFoldDB" id="A0A2K1P5M3"/>
<dbReference type="SUPFAM" id="SSF81301">
    <property type="entry name" value="Nucleotidyltransferase"/>
    <property type="match status" value="1"/>
</dbReference>
<dbReference type="InterPro" id="IPR043519">
    <property type="entry name" value="NT_sf"/>
</dbReference>
<dbReference type="Gene3D" id="3.30.460.10">
    <property type="entry name" value="Beta Polymerase, domain 2"/>
    <property type="match status" value="1"/>
</dbReference>
<dbReference type="PANTHER" id="PTHR21043">
    <property type="entry name" value="IOJAP SUPERFAMILY ORTHOLOG"/>
    <property type="match status" value="1"/>
</dbReference>
<dbReference type="Pfam" id="PF02410">
    <property type="entry name" value="RsfS"/>
    <property type="match status" value="1"/>
</dbReference>
<dbReference type="GO" id="GO:0042256">
    <property type="term" value="P:cytosolic ribosome assembly"/>
    <property type="evidence" value="ECO:0007669"/>
    <property type="project" value="UniProtKB-UniRule"/>
</dbReference>
<dbReference type="NCBIfam" id="TIGR00090">
    <property type="entry name" value="rsfS_iojap_ybeB"/>
    <property type="match status" value="1"/>
</dbReference>
<comment type="subcellular location">
    <subcellularLocation>
        <location evidence="2">Cytoplasm</location>
    </subcellularLocation>
</comment>
<proteinExistence type="inferred from homology"/>
<dbReference type="Proteomes" id="UP000236434">
    <property type="component" value="Unassembled WGS sequence"/>
</dbReference>
<dbReference type="HAMAP" id="MF_01477">
    <property type="entry name" value="Iojap_RsfS"/>
    <property type="match status" value="1"/>
</dbReference>
<keyword evidence="2" id="KW-0678">Repressor</keyword>
<dbReference type="GO" id="GO:0043023">
    <property type="term" value="F:ribosomal large subunit binding"/>
    <property type="evidence" value="ECO:0007669"/>
    <property type="project" value="TreeGrafter"/>
</dbReference>
<comment type="subunit">
    <text evidence="2">Interacts with ribosomal protein uL14 (rplN).</text>
</comment>
<dbReference type="OrthoDB" id="9793681at2"/>
<dbReference type="GO" id="GO:0090071">
    <property type="term" value="P:negative regulation of ribosome biogenesis"/>
    <property type="evidence" value="ECO:0007669"/>
    <property type="project" value="UniProtKB-UniRule"/>
</dbReference>
<dbReference type="EMBL" id="AZRL01000003">
    <property type="protein sequence ID" value="PNR98081.1"/>
    <property type="molecule type" value="Genomic_DNA"/>
</dbReference>
<dbReference type="GO" id="GO:0017148">
    <property type="term" value="P:negative regulation of translation"/>
    <property type="evidence" value="ECO:0007669"/>
    <property type="project" value="UniProtKB-UniRule"/>
</dbReference>